<feature type="compositionally biased region" description="Polar residues" evidence="10">
    <location>
        <begin position="76"/>
        <end position="103"/>
    </location>
</feature>
<feature type="region of interest" description="Disordered" evidence="10">
    <location>
        <begin position="653"/>
        <end position="684"/>
    </location>
</feature>
<dbReference type="PANTHER" id="PTHR11584">
    <property type="entry name" value="SERINE/THREONINE PROTEIN KINASE"/>
    <property type="match status" value="1"/>
</dbReference>
<dbReference type="SUPFAM" id="SSF56112">
    <property type="entry name" value="Protein kinase-like (PK-like)"/>
    <property type="match status" value="1"/>
</dbReference>
<dbReference type="SUPFAM" id="SSF47576">
    <property type="entry name" value="Calponin-homology domain, CH-domain"/>
    <property type="match status" value="1"/>
</dbReference>
<evidence type="ECO:0000259" key="11">
    <source>
        <dbReference type="PROSITE" id="PS50011"/>
    </source>
</evidence>
<keyword evidence="5 9" id="KW-0547">Nucleotide-binding</keyword>
<evidence type="ECO:0000313" key="14">
    <source>
        <dbReference type="Proteomes" id="UP001176517"/>
    </source>
</evidence>
<reference evidence="13" key="1">
    <citation type="journal article" date="2023" name="PhytoFront">
        <title>Draft Genome Resources of Seven Strains of Tilletia horrida, Causal Agent of Kernel Smut of Rice.</title>
        <authorList>
            <person name="Khanal S."/>
            <person name="Antony Babu S."/>
            <person name="Zhou X.G."/>
        </authorList>
    </citation>
    <scope>NUCLEOTIDE SEQUENCE</scope>
    <source>
        <strain evidence="13">TX6</strain>
    </source>
</reference>
<feature type="compositionally biased region" description="Low complexity" evidence="10">
    <location>
        <begin position="277"/>
        <end position="302"/>
    </location>
</feature>
<dbReference type="CDD" id="cd00014">
    <property type="entry name" value="CH_SF"/>
    <property type="match status" value="1"/>
</dbReference>
<dbReference type="PROSITE" id="PS00479">
    <property type="entry name" value="ZF_DAG_PE_1"/>
    <property type="match status" value="1"/>
</dbReference>
<dbReference type="InterPro" id="IPR017441">
    <property type="entry name" value="Protein_kinase_ATP_BS"/>
</dbReference>
<feature type="compositionally biased region" description="Basic and acidic residues" evidence="10">
    <location>
        <begin position="214"/>
        <end position="227"/>
    </location>
</feature>
<sequence>MTAISAPPGDPLHFPLLNLGASTFSDAEAAQRITIASAAALDQTPPRQHSSPRAPSRLSSLHSRSTVSLSNSSPSKTIRSSGGQTTREASMTEISLSMSTSTPLKPEVAPAQEKVLPEPPTATKTQPKKMSDKKRGKKQPPQSLYTNPALASLSTPELHLASEPLTGLEEQKPDARLKQRWQAFLPSGRHSPTTASAAAGYTSIDAVMNSSSSRDARTPTRPAKESDESTGSSTARQLSANGASNRSSSPENETRDSSPSRTSAFFRRQRRWSATASPLGEPSSGSSGSGGLSSMDISSSQGVVTADDDLTKMLDEDEPFTPSAFTVASTKASTSTAATTLPGAAHSFHTESADSTESTTAVSRESVQEAAAFMYRELSRLSNDDYQRHKGKLARLGKIARSRTRDGSSGPASSSSEAPQNEYSSFWFIIADGSLLCALVRQLAPDAAKPAERLKSSGAHLNYFLTVARDVFGLDSKDLFYPKDVVALTTAGVQRVVHTILTLQDRAASGAARESSPPVTPISCIPEGGEPISAIPFPTDVPIALSSSPHRRSLPAIQHQRLLAERKLMGHRNDSGSYLDGSRQRKISEISNLPKMPSVQIVEPVREDGHSSNHNSSIYRDRKMSESVASLSGVVEEESEAADADISNAFSSPDVSMEFSRPDRAASPLMSLGSPNGRSSSHTRRLNHELGLGHASARPYRTSFDGASDALFSAGNGSPRLGPVRRHSSVARSPGHGPSSLNPQREFSAGTQSDVGLDATPRVPFPRSTSNFDSPSRRTTQNGRFASMTSAMSTSDVRTPQSDVGVGTSSSPVRTRPPFRHHRYSSDLHLPTHTHSSGNARSDVSNERGGLGRPRVDSEVGSVFTSTSFATQEDGSRPKLHRDMSVASKHKLVVLEGETTVTYQIGQCIGRGQFGSVYKALNTTTGMMLAVKRIKLTGKSEKEIMQLMKEVDLLKKLEHPSVVKYEGLVRTNDVLSIILEWVESGSLYLTLKNFGPFGEGLCASYVVQILEGLHYLHNRQVVHCDLKAANILTTKKGNIKLSDFGVSLNLQAMENIATRKDAVGTPNWMAPEVIELQGASTASDIWSLGCTIIEMLTGKPPYHDHNGLSAMYRIVEDDCPPIPPNVSDPLRDFLRLCFQKEPTHRPSAEVLFEHQWLKRNWTGHKQLRTKDSVPFLRRISADMRRVDVVGSNEMERSTSSPPATMAKLHPEDGPARPSVYRAHPVVSSAAYSQSMDNVHALPSPAMARMGMLPGPLVRHASDAESYFGHGQMTSTPSPNIDQNGFINPSLLDLEQPSPQEQVVPHQFVKISFSKAVLCKMCWSHVKKHAVYCEGCGVVCHPSCASASETNCPARIQVSPAVAEQTAADRRRAAASARSEVSTPTSPSLGPTMFRIPFIRNRRNSSAIGSTPSSPAFLTAASPPLLPSSPVISADGSGGKRDGSGKRRRRISLAMLGRQRSISPGLSSPEEVLRSPSEVSARNFPIVIQPLPASIVELVGSMSSSGSSTGSRAQGGVSEIVVSPNELVTKGAAMNVKPGMVSTPQLVTPSKGILEGVRVSRRLSVGIPYGHAQEPRARGHHAPAHSVSVVYDKRNIDQSEMGGIMSPGGADGDKRRSKRLSGNCIIM</sequence>
<dbReference type="InterPro" id="IPR036872">
    <property type="entry name" value="CH_dom_sf"/>
</dbReference>
<keyword evidence="4" id="KW-0479">Metal-binding</keyword>
<dbReference type="PROSITE" id="PS50081">
    <property type="entry name" value="ZF_DAG_PE_2"/>
    <property type="match status" value="1"/>
</dbReference>
<evidence type="ECO:0000256" key="4">
    <source>
        <dbReference type="ARBA" id="ARBA00022723"/>
    </source>
</evidence>
<evidence type="ECO:0000256" key="10">
    <source>
        <dbReference type="SAM" id="MobiDB-lite"/>
    </source>
</evidence>
<feature type="binding site" evidence="9">
    <location>
        <position position="932"/>
    </location>
    <ligand>
        <name>ATP</name>
        <dbReference type="ChEBI" id="CHEBI:30616"/>
    </ligand>
</feature>
<keyword evidence="8 9" id="KW-0067">ATP-binding</keyword>
<feature type="compositionally biased region" description="Polar residues" evidence="10">
    <location>
        <begin position="739"/>
        <end position="754"/>
    </location>
</feature>
<dbReference type="PROSITE" id="PS00108">
    <property type="entry name" value="PROTEIN_KINASE_ST"/>
    <property type="match status" value="1"/>
</dbReference>
<evidence type="ECO:0000256" key="8">
    <source>
        <dbReference type="ARBA" id="ARBA00022840"/>
    </source>
</evidence>
<dbReference type="InterPro" id="IPR046349">
    <property type="entry name" value="C1-like_sf"/>
</dbReference>
<dbReference type="GO" id="GO:0046872">
    <property type="term" value="F:metal ion binding"/>
    <property type="evidence" value="ECO:0007669"/>
    <property type="project" value="UniProtKB-KW"/>
</dbReference>
<feature type="region of interest" description="Disordered" evidence="10">
    <location>
        <begin position="1598"/>
        <end position="1626"/>
    </location>
</feature>
<dbReference type="Gene3D" id="1.10.418.10">
    <property type="entry name" value="Calponin-like domain"/>
    <property type="match status" value="1"/>
</dbReference>
<feature type="region of interest" description="Disordered" evidence="10">
    <location>
        <begin position="37"/>
        <end position="317"/>
    </location>
</feature>
<dbReference type="Gene3D" id="1.10.510.10">
    <property type="entry name" value="Transferase(Phosphotransferase) domain 1"/>
    <property type="match status" value="1"/>
</dbReference>
<feature type="compositionally biased region" description="Low complexity" evidence="10">
    <location>
        <begin position="51"/>
        <end position="75"/>
    </location>
</feature>
<organism evidence="13 14">
    <name type="scientific">Tilletia horrida</name>
    <dbReference type="NCBI Taxonomy" id="155126"/>
    <lineage>
        <taxon>Eukaryota</taxon>
        <taxon>Fungi</taxon>
        <taxon>Dikarya</taxon>
        <taxon>Basidiomycota</taxon>
        <taxon>Ustilaginomycotina</taxon>
        <taxon>Exobasidiomycetes</taxon>
        <taxon>Tilletiales</taxon>
        <taxon>Tilletiaceae</taxon>
        <taxon>Tilletia</taxon>
    </lineage>
</organism>
<dbReference type="CDD" id="cd06627">
    <property type="entry name" value="STKc_Cdc7_like"/>
    <property type="match status" value="1"/>
</dbReference>
<keyword evidence="7" id="KW-0862">Zinc</keyword>
<comment type="similarity">
    <text evidence="1">Belongs to the protein kinase superfamily. STE Ser/Thr protein kinase family. MAP kinase kinase kinase subfamily.</text>
</comment>
<dbReference type="EC" id="2.7.11.1" evidence="13"/>
<feature type="compositionally biased region" description="Low complexity" evidence="10">
    <location>
        <begin position="407"/>
        <end position="419"/>
    </location>
</feature>
<evidence type="ECO:0000256" key="2">
    <source>
        <dbReference type="ARBA" id="ARBA00022527"/>
    </source>
</evidence>
<feature type="region of interest" description="Disordered" evidence="10">
    <location>
        <begin position="1191"/>
        <end position="1214"/>
    </location>
</feature>
<feature type="compositionally biased region" description="Polar residues" evidence="10">
    <location>
        <begin position="767"/>
        <end position="813"/>
    </location>
</feature>
<keyword evidence="6 13" id="KW-0418">Kinase</keyword>
<dbReference type="Pfam" id="PF00069">
    <property type="entry name" value="Pkinase"/>
    <property type="match status" value="1"/>
</dbReference>
<name>A0AAN6JNJ1_9BASI</name>
<feature type="domain" description="Phorbol-ester/DAG-type" evidence="12">
    <location>
        <begin position="1304"/>
        <end position="1351"/>
    </location>
</feature>
<dbReference type="InterPro" id="IPR008271">
    <property type="entry name" value="Ser/Thr_kinase_AS"/>
</dbReference>
<dbReference type="PANTHER" id="PTHR11584:SF369">
    <property type="entry name" value="MITOGEN-ACTIVATED PROTEIN KINASE KINASE KINASE 19-RELATED"/>
    <property type="match status" value="1"/>
</dbReference>
<evidence type="ECO:0000256" key="1">
    <source>
        <dbReference type="ARBA" id="ARBA00006529"/>
    </source>
</evidence>
<evidence type="ECO:0000256" key="9">
    <source>
        <dbReference type="PROSITE-ProRule" id="PRU10141"/>
    </source>
</evidence>
<keyword evidence="3 13" id="KW-0808">Transferase</keyword>
<dbReference type="GO" id="GO:0005524">
    <property type="term" value="F:ATP binding"/>
    <property type="evidence" value="ECO:0007669"/>
    <property type="project" value="UniProtKB-UniRule"/>
</dbReference>
<protein>
    <submittedName>
        <fullName evidence="13">Protein kinase of the Mitotic Exit Network</fullName>
        <ecNumber evidence="13">2.7.11.1</ecNumber>
    </submittedName>
</protein>
<evidence type="ECO:0000256" key="3">
    <source>
        <dbReference type="ARBA" id="ARBA00022679"/>
    </source>
</evidence>
<dbReference type="GO" id="GO:0004674">
    <property type="term" value="F:protein serine/threonine kinase activity"/>
    <property type="evidence" value="ECO:0007669"/>
    <property type="project" value="UniProtKB-KW"/>
</dbReference>
<evidence type="ECO:0000313" key="13">
    <source>
        <dbReference type="EMBL" id="KAK0542853.1"/>
    </source>
</evidence>
<feature type="region of interest" description="Disordered" evidence="10">
    <location>
        <begin position="1362"/>
        <end position="1386"/>
    </location>
</feature>
<feature type="compositionally biased region" description="Polar residues" evidence="10">
    <location>
        <begin position="863"/>
        <end position="873"/>
    </location>
</feature>
<dbReference type="CDD" id="cd00029">
    <property type="entry name" value="C1"/>
    <property type="match status" value="1"/>
</dbReference>
<evidence type="ECO:0000259" key="12">
    <source>
        <dbReference type="PROSITE" id="PS50081"/>
    </source>
</evidence>
<dbReference type="PROSITE" id="PS00107">
    <property type="entry name" value="PROTEIN_KINASE_ATP"/>
    <property type="match status" value="1"/>
</dbReference>
<feature type="region of interest" description="Disordered" evidence="10">
    <location>
        <begin position="1427"/>
        <end position="1473"/>
    </location>
</feature>
<dbReference type="PROSITE" id="PS50011">
    <property type="entry name" value="PROTEIN_KINASE_DOM"/>
    <property type="match status" value="1"/>
</dbReference>
<feature type="region of interest" description="Disordered" evidence="10">
    <location>
        <begin position="397"/>
        <end position="419"/>
    </location>
</feature>
<dbReference type="SUPFAM" id="SSF57889">
    <property type="entry name" value="Cysteine-rich domain"/>
    <property type="match status" value="1"/>
</dbReference>
<evidence type="ECO:0000256" key="6">
    <source>
        <dbReference type="ARBA" id="ARBA00022777"/>
    </source>
</evidence>
<gene>
    <name evidence="13" type="primary">CDC15_2</name>
    <name evidence="13" type="ORF">OC846_006615</name>
</gene>
<proteinExistence type="inferred from homology"/>
<feature type="region of interest" description="Disordered" evidence="10">
    <location>
        <begin position="715"/>
        <end position="881"/>
    </location>
</feature>
<feature type="compositionally biased region" description="Polar residues" evidence="10">
    <location>
        <begin position="833"/>
        <end position="843"/>
    </location>
</feature>
<comment type="caution">
    <text evidence="13">The sequence shown here is derived from an EMBL/GenBank/DDBJ whole genome shotgun (WGS) entry which is preliminary data.</text>
</comment>
<dbReference type="InterPro" id="IPR000719">
    <property type="entry name" value="Prot_kinase_dom"/>
</dbReference>
<accession>A0AAN6JNJ1</accession>
<dbReference type="InterPro" id="IPR011009">
    <property type="entry name" value="Kinase-like_dom_sf"/>
</dbReference>
<keyword evidence="2" id="KW-0723">Serine/threonine-protein kinase</keyword>
<dbReference type="Gene3D" id="3.30.60.20">
    <property type="match status" value="1"/>
</dbReference>
<dbReference type="Proteomes" id="UP001176517">
    <property type="component" value="Unassembled WGS sequence"/>
</dbReference>
<dbReference type="SMART" id="SM00220">
    <property type="entry name" value="S_TKc"/>
    <property type="match status" value="1"/>
</dbReference>
<evidence type="ECO:0000256" key="5">
    <source>
        <dbReference type="ARBA" id="ARBA00022741"/>
    </source>
</evidence>
<feature type="compositionally biased region" description="Polar residues" evidence="10">
    <location>
        <begin position="229"/>
        <end position="251"/>
    </location>
</feature>
<dbReference type="InterPro" id="IPR002219">
    <property type="entry name" value="PKC_DAG/PE"/>
</dbReference>
<evidence type="ECO:0000256" key="7">
    <source>
        <dbReference type="ARBA" id="ARBA00022833"/>
    </source>
</evidence>
<keyword evidence="14" id="KW-1185">Reference proteome</keyword>
<dbReference type="EMBL" id="JAPDMZ010000439">
    <property type="protein sequence ID" value="KAK0542853.1"/>
    <property type="molecule type" value="Genomic_DNA"/>
</dbReference>
<feature type="domain" description="Protein kinase" evidence="11">
    <location>
        <begin position="903"/>
        <end position="1157"/>
    </location>
</feature>